<dbReference type="AlphaFoldDB" id="A0A5A7R6Y4"/>
<keyword evidence="10" id="KW-1185">Reference proteome</keyword>
<reference evidence="10" key="1">
    <citation type="journal article" date="2019" name="Curr. Biol.">
        <title>Genome Sequence of Striga asiatica Provides Insight into the Evolution of Plant Parasitism.</title>
        <authorList>
            <person name="Yoshida S."/>
            <person name="Kim S."/>
            <person name="Wafula E.K."/>
            <person name="Tanskanen J."/>
            <person name="Kim Y.M."/>
            <person name="Honaas L."/>
            <person name="Yang Z."/>
            <person name="Spallek T."/>
            <person name="Conn C.E."/>
            <person name="Ichihashi Y."/>
            <person name="Cheong K."/>
            <person name="Cui S."/>
            <person name="Der J.P."/>
            <person name="Gundlach H."/>
            <person name="Jiao Y."/>
            <person name="Hori C."/>
            <person name="Ishida J.K."/>
            <person name="Kasahara H."/>
            <person name="Kiba T."/>
            <person name="Kim M.S."/>
            <person name="Koo N."/>
            <person name="Laohavisit A."/>
            <person name="Lee Y.H."/>
            <person name="Lumba S."/>
            <person name="McCourt P."/>
            <person name="Mortimer J.C."/>
            <person name="Mutuku J.M."/>
            <person name="Nomura T."/>
            <person name="Sasaki-Sekimoto Y."/>
            <person name="Seto Y."/>
            <person name="Wang Y."/>
            <person name="Wakatake T."/>
            <person name="Sakakibara H."/>
            <person name="Demura T."/>
            <person name="Yamaguchi S."/>
            <person name="Yoneyama K."/>
            <person name="Manabe R.I."/>
            <person name="Nelson D.C."/>
            <person name="Schulman A.H."/>
            <person name="Timko M.P."/>
            <person name="dePamphilis C.W."/>
            <person name="Choi D."/>
            <person name="Shirasu K."/>
        </authorList>
    </citation>
    <scope>NUCLEOTIDE SEQUENCE [LARGE SCALE GENOMIC DNA]</scope>
    <source>
        <strain evidence="10">cv. UVA1</strain>
    </source>
</reference>
<keyword evidence="3" id="KW-0805">Transcription regulation</keyword>
<dbReference type="SUPFAM" id="SSF46689">
    <property type="entry name" value="Homeodomain-like"/>
    <property type="match status" value="1"/>
</dbReference>
<protein>
    <submittedName>
        <fullName evidence="9">Myb domain protein 86</fullName>
    </submittedName>
</protein>
<evidence type="ECO:0000256" key="5">
    <source>
        <dbReference type="ARBA" id="ARBA00023163"/>
    </source>
</evidence>
<dbReference type="InterPro" id="IPR001005">
    <property type="entry name" value="SANT/Myb"/>
</dbReference>
<dbReference type="FunFam" id="1.10.10.60:FF:000394">
    <property type="entry name" value="MYB transcription factor"/>
    <property type="match status" value="1"/>
</dbReference>
<dbReference type="OrthoDB" id="2143914at2759"/>
<evidence type="ECO:0000313" key="9">
    <source>
        <dbReference type="EMBL" id="GER53186.1"/>
    </source>
</evidence>
<name>A0A5A7R6Y4_STRAF</name>
<evidence type="ECO:0000256" key="4">
    <source>
        <dbReference type="ARBA" id="ARBA00023125"/>
    </source>
</evidence>
<sequence>MGRDSCNAKQKLRKGLWSPEEDEKLADYVTNYGVGCWSSVPKLAGLQRCGKSCRLRWINYLRPDLKRGMFSQDEEDLIIALHETLGNRWAQIATHLPGRTDNEIKNFWNSALKKKLTKLGIDPNTHKPITRILQVKSKKLHHNMDSSSPNNHIVQPKVLPSFTSSTRVVQTGEIQSSRNELFSSCFQENEYNLNFVSHYQQNGIGPFENNNEDFNSMPNLMNFDFQSLVEADYLDGCSRMGDYSLMSDVKGSKRNGSKANNQMKNDEIENVSTFSWQGEDKLEAVFQLKFCGVQTEEKIMSPWEGGHSQPVHDQGDSSNFALASISQELGSANMDAFKQI</sequence>
<evidence type="ECO:0000256" key="3">
    <source>
        <dbReference type="ARBA" id="ARBA00023015"/>
    </source>
</evidence>
<dbReference type="Pfam" id="PF00249">
    <property type="entry name" value="Myb_DNA-binding"/>
    <property type="match status" value="2"/>
</dbReference>
<dbReference type="EMBL" id="BKCP01010514">
    <property type="protein sequence ID" value="GER53186.1"/>
    <property type="molecule type" value="Genomic_DNA"/>
</dbReference>
<dbReference type="SMART" id="SM00717">
    <property type="entry name" value="SANT"/>
    <property type="match status" value="2"/>
</dbReference>
<dbReference type="PANTHER" id="PTHR47997:SF75">
    <property type="entry name" value="MYB DOMAIN PROTEIN 55"/>
    <property type="match status" value="1"/>
</dbReference>
<evidence type="ECO:0000256" key="6">
    <source>
        <dbReference type="ARBA" id="ARBA00023242"/>
    </source>
</evidence>
<evidence type="ECO:0000259" key="7">
    <source>
        <dbReference type="PROSITE" id="PS50090"/>
    </source>
</evidence>
<evidence type="ECO:0000256" key="1">
    <source>
        <dbReference type="ARBA" id="ARBA00004123"/>
    </source>
</evidence>
<dbReference type="FunFam" id="1.10.10.60:FF:000047">
    <property type="entry name" value="Myb transcription factor"/>
    <property type="match status" value="1"/>
</dbReference>
<dbReference type="PROSITE" id="PS50090">
    <property type="entry name" value="MYB_LIKE"/>
    <property type="match status" value="2"/>
</dbReference>
<gene>
    <name evidence="9" type="ORF">STAS_30665</name>
</gene>
<dbReference type="Gene3D" id="1.10.10.60">
    <property type="entry name" value="Homeodomain-like"/>
    <property type="match status" value="2"/>
</dbReference>
<comment type="caution">
    <text evidence="9">The sequence shown here is derived from an EMBL/GenBank/DDBJ whole genome shotgun (WGS) entry which is preliminary data.</text>
</comment>
<dbReference type="InterPro" id="IPR009057">
    <property type="entry name" value="Homeodomain-like_sf"/>
</dbReference>
<dbReference type="GO" id="GO:0000976">
    <property type="term" value="F:transcription cis-regulatory region binding"/>
    <property type="evidence" value="ECO:0007669"/>
    <property type="project" value="UniProtKB-ARBA"/>
</dbReference>
<dbReference type="PROSITE" id="PS51294">
    <property type="entry name" value="HTH_MYB"/>
    <property type="match status" value="2"/>
</dbReference>
<keyword evidence="2" id="KW-0677">Repeat</keyword>
<dbReference type="InterPro" id="IPR051953">
    <property type="entry name" value="Plant_SW-associated_TFs"/>
</dbReference>
<comment type="subcellular location">
    <subcellularLocation>
        <location evidence="1">Nucleus</location>
    </subcellularLocation>
</comment>
<accession>A0A5A7R6Y4</accession>
<proteinExistence type="predicted"/>
<keyword evidence="6" id="KW-0539">Nucleus</keyword>
<dbReference type="InterPro" id="IPR017930">
    <property type="entry name" value="Myb_dom"/>
</dbReference>
<dbReference type="PANTHER" id="PTHR47997">
    <property type="entry name" value="MYB DOMAIN PROTEIN 55"/>
    <property type="match status" value="1"/>
</dbReference>
<keyword evidence="4" id="KW-0238">DNA-binding</keyword>
<dbReference type="Proteomes" id="UP000325081">
    <property type="component" value="Unassembled WGS sequence"/>
</dbReference>
<evidence type="ECO:0000313" key="10">
    <source>
        <dbReference type="Proteomes" id="UP000325081"/>
    </source>
</evidence>
<feature type="domain" description="Myb-like" evidence="7">
    <location>
        <begin position="9"/>
        <end position="61"/>
    </location>
</feature>
<feature type="domain" description="HTH myb-type" evidence="8">
    <location>
        <begin position="62"/>
        <end position="116"/>
    </location>
</feature>
<feature type="domain" description="HTH myb-type" evidence="8">
    <location>
        <begin position="9"/>
        <end position="61"/>
    </location>
</feature>
<organism evidence="9 10">
    <name type="scientific">Striga asiatica</name>
    <name type="common">Asiatic witchweed</name>
    <name type="synonym">Buchnera asiatica</name>
    <dbReference type="NCBI Taxonomy" id="4170"/>
    <lineage>
        <taxon>Eukaryota</taxon>
        <taxon>Viridiplantae</taxon>
        <taxon>Streptophyta</taxon>
        <taxon>Embryophyta</taxon>
        <taxon>Tracheophyta</taxon>
        <taxon>Spermatophyta</taxon>
        <taxon>Magnoliopsida</taxon>
        <taxon>eudicotyledons</taxon>
        <taxon>Gunneridae</taxon>
        <taxon>Pentapetalae</taxon>
        <taxon>asterids</taxon>
        <taxon>lamiids</taxon>
        <taxon>Lamiales</taxon>
        <taxon>Orobanchaceae</taxon>
        <taxon>Buchnereae</taxon>
        <taxon>Striga</taxon>
    </lineage>
</organism>
<keyword evidence="5" id="KW-0804">Transcription</keyword>
<feature type="domain" description="Myb-like" evidence="7">
    <location>
        <begin position="62"/>
        <end position="112"/>
    </location>
</feature>
<evidence type="ECO:0000259" key="8">
    <source>
        <dbReference type="PROSITE" id="PS51294"/>
    </source>
</evidence>
<dbReference type="GO" id="GO:0005634">
    <property type="term" value="C:nucleus"/>
    <property type="evidence" value="ECO:0007669"/>
    <property type="project" value="UniProtKB-SubCell"/>
</dbReference>
<evidence type="ECO:0000256" key="2">
    <source>
        <dbReference type="ARBA" id="ARBA00022737"/>
    </source>
</evidence>
<dbReference type="CDD" id="cd00167">
    <property type="entry name" value="SANT"/>
    <property type="match status" value="2"/>
</dbReference>